<dbReference type="Pfam" id="PF01273">
    <property type="entry name" value="LBP_BPI_CETP"/>
    <property type="match status" value="1"/>
</dbReference>
<dbReference type="SMART" id="SM00329">
    <property type="entry name" value="BPI2"/>
    <property type="match status" value="1"/>
</dbReference>
<keyword evidence="2" id="KW-1015">Disulfide bond</keyword>
<dbReference type="EMBL" id="CP111019">
    <property type="protein sequence ID" value="WAR13449.1"/>
    <property type="molecule type" value="Genomic_DNA"/>
</dbReference>
<evidence type="ECO:0000313" key="5">
    <source>
        <dbReference type="EMBL" id="WAR13449.1"/>
    </source>
</evidence>
<protein>
    <submittedName>
        <fullName evidence="5">BPI-like protein</fullName>
    </submittedName>
</protein>
<evidence type="ECO:0000256" key="1">
    <source>
        <dbReference type="ARBA" id="ARBA00007292"/>
    </source>
</evidence>
<reference evidence="5" key="1">
    <citation type="submission" date="2022-11" db="EMBL/GenBank/DDBJ databases">
        <title>Centuries of genome instability and evolution in soft-shell clam transmissible cancer (bioRxiv).</title>
        <authorList>
            <person name="Hart S.F.M."/>
            <person name="Yonemitsu M.A."/>
            <person name="Giersch R.M."/>
            <person name="Beal B.F."/>
            <person name="Arriagada G."/>
            <person name="Davis B.W."/>
            <person name="Ostrander E.A."/>
            <person name="Goff S.P."/>
            <person name="Metzger M.J."/>
        </authorList>
    </citation>
    <scope>NUCLEOTIDE SEQUENCE</scope>
    <source>
        <strain evidence="5">MELC-2E11</strain>
        <tissue evidence="5">Siphon/mantle</tissue>
    </source>
</reference>
<gene>
    <name evidence="5" type="ORF">MAR_027629</name>
</gene>
<dbReference type="SMART" id="SM00328">
    <property type="entry name" value="BPI1"/>
    <property type="match status" value="1"/>
</dbReference>
<accession>A0ABY7EWW2</accession>
<evidence type="ECO:0000259" key="4">
    <source>
        <dbReference type="SMART" id="SM00329"/>
    </source>
</evidence>
<dbReference type="SUPFAM" id="SSF55394">
    <property type="entry name" value="Bactericidal permeability-increasing protein, BPI"/>
    <property type="match status" value="2"/>
</dbReference>
<dbReference type="InterPro" id="IPR032942">
    <property type="entry name" value="BPI/LBP/Plunc"/>
</dbReference>
<feature type="domain" description="Lipid-binding serum glycoprotein N-terminal" evidence="3">
    <location>
        <begin position="60"/>
        <end position="277"/>
    </location>
</feature>
<organism evidence="5 6">
    <name type="scientific">Mya arenaria</name>
    <name type="common">Soft-shell clam</name>
    <dbReference type="NCBI Taxonomy" id="6604"/>
    <lineage>
        <taxon>Eukaryota</taxon>
        <taxon>Metazoa</taxon>
        <taxon>Spiralia</taxon>
        <taxon>Lophotrochozoa</taxon>
        <taxon>Mollusca</taxon>
        <taxon>Bivalvia</taxon>
        <taxon>Autobranchia</taxon>
        <taxon>Heteroconchia</taxon>
        <taxon>Euheterodonta</taxon>
        <taxon>Imparidentia</taxon>
        <taxon>Neoheterodontei</taxon>
        <taxon>Myida</taxon>
        <taxon>Myoidea</taxon>
        <taxon>Myidae</taxon>
        <taxon>Mya</taxon>
    </lineage>
</organism>
<dbReference type="PANTHER" id="PTHR10504">
    <property type="entry name" value="BACTERICIDAL PERMEABILITY-INCREASING BPI PROTEIN-RELATED"/>
    <property type="match status" value="1"/>
</dbReference>
<proteinExistence type="inferred from homology"/>
<dbReference type="InterPro" id="IPR001124">
    <property type="entry name" value="Lipid-bd_serum_glycop_C"/>
</dbReference>
<dbReference type="InterPro" id="IPR017942">
    <property type="entry name" value="Lipid-bd_serum_glycop_N"/>
</dbReference>
<dbReference type="Gene3D" id="3.15.10.10">
    <property type="entry name" value="Bactericidal permeability-increasing protein, domain 1"/>
    <property type="match status" value="1"/>
</dbReference>
<dbReference type="Proteomes" id="UP001164746">
    <property type="component" value="Chromosome 8"/>
</dbReference>
<name>A0ABY7EWW2_MYAAR</name>
<dbReference type="Gene3D" id="3.15.20.10">
    <property type="entry name" value="Bactericidal permeability-increasing protein, domain 2"/>
    <property type="match status" value="1"/>
</dbReference>
<dbReference type="PANTHER" id="PTHR10504:SF131">
    <property type="entry name" value="BPI2 DOMAIN-CONTAINING PROTEIN"/>
    <property type="match status" value="1"/>
</dbReference>
<comment type="similarity">
    <text evidence="1">Belongs to the BPI/LBP/Plunc superfamily. BPI/LBP family.</text>
</comment>
<evidence type="ECO:0000256" key="2">
    <source>
        <dbReference type="ARBA" id="ARBA00023157"/>
    </source>
</evidence>
<evidence type="ECO:0000259" key="3">
    <source>
        <dbReference type="SMART" id="SM00328"/>
    </source>
</evidence>
<keyword evidence="6" id="KW-1185">Reference proteome</keyword>
<dbReference type="InterPro" id="IPR017943">
    <property type="entry name" value="Bactericidal_perm-incr_a/b_dom"/>
</dbReference>
<evidence type="ECO:0000313" key="6">
    <source>
        <dbReference type="Proteomes" id="UP001164746"/>
    </source>
</evidence>
<sequence>MFTGTTSEACPRVINKQFGGFRHIGRERSASLMGMLVRCLLLLISLWAVVECTNPGFKARITLKGLSYANDVAMAALKKGAEMITFPDMSGQSGKFKYSVKNVRLTSFTPPTGAFTPLPGQGLQWTGSGASIRVDGDFSYKAFFVKGSGSFTASVSAVSFGIAINIGADKDGRPRMQSAKCTCSVGGVDIKFHGGMSWLYNLLKGKVENAVKKSLPPQICKLVNKSIDQDGEKKLASLPVSIKIDKYLLDYRLTGTPNFTTQYLETYHKGEFLWGSAPVESPLSPPALPTTAAADRMVYLWVSDYTFNTLATVSHRHGILKFNVTAADLPASTRGVLNTTCDGFIPKCVGGLIPAIGKEYPNSLVDLRLASTAAPRLSITSAGLTLKASGTVELYERRPGAAAVGAFLLSLDATLTTTLDASVTKDVLHGKVHQLSFNLKTKRSDVGPVGDEFMDFLIKEALNVYLIPKINGYGTRGLPLPTTDEFNLTNSTIQYFQNAVMIATDLTYTPHVQVASPEVADGNALKYVPASGRSDKNIAIYTL</sequence>
<dbReference type="Pfam" id="PF02886">
    <property type="entry name" value="LBP_BPI_CETP_C"/>
    <property type="match status" value="1"/>
</dbReference>
<feature type="domain" description="Lipid-binding serum glycoprotein C-terminal" evidence="4">
    <location>
        <begin position="292"/>
        <end position="504"/>
    </location>
</feature>